<evidence type="ECO:0000313" key="1">
    <source>
        <dbReference type="EMBL" id="PON67845.1"/>
    </source>
</evidence>
<evidence type="ECO:0000313" key="2">
    <source>
        <dbReference type="Proteomes" id="UP000237105"/>
    </source>
</evidence>
<organism evidence="1 2">
    <name type="scientific">Parasponia andersonii</name>
    <name type="common">Sponia andersonii</name>
    <dbReference type="NCBI Taxonomy" id="3476"/>
    <lineage>
        <taxon>Eukaryota</taxon>
        <taxon>Viridiplantae</taxon>
        <taxon>Streptophyta</taxon>
        <taxon>Embryophyta</taxon>
        <taxon>Tracheophyta</taxon>
        <taxon>Spermatophyta</taxon>
        <taxon>Magnoliopsida</taxon>
        <taxon>eudicotyledons</taxon>
        <taxon>Gunneridae</taxon>
        <taxon>Pentapetalae</taxon>
        <taxon>rosids</taxon>
        <taxon>fabids</taxon>
        <taxon>Rosales</taxon>
        <taxon>Cannabaceae</taxon>
        <taxon>Parasponia</taxon>
    </lineage>
</organism>
<dbReference type="PANTHER" id="PTHR33789">
    <property type="entry name" value="LACHRYMATORY-FACTOR SYNTHASE"/>
    <property type="match status" value="1"/>
</dbReference>
<dbReference type="InterPro" id="IPR053249">
    <property type="entry name" value="LFS"/>
</dbReference>
<dbReference type="Gene3D" id="3.30.530.20">
    <property type="match status" value="1"/>
</dbReference>
<dbReference type="FunFam" id="3.30.530.20:FF:000064">
    <property type="entry name" value="Lachrymatory-factor synthase"/>
    <property type="match status" value="1"/>
</dbReference>
<dbReference type="GO" id="GO:0004864">
    <property type="term" value="F:protein phosphatase inhibitor activity"/>
    <property type="evidence" value="ECO:0007669"/>
    <property type="project" value="UniProtKB-ARBA"/>
</dbReference>
<dbReference type="Pfam" id="PF10604">
    <property type="entry name" value="Polyketide_cyc2"/>
    <property type="match status" value="1"/>
</dbReference>
<dbReference type="EMBL" id="JXTB01000068">
    <property type="protein sequence ID" value="PON67845.1"/>
    <property type="molecule type" value="Genomic_DNA"/>
</dbReference>
<dbReference type="PANTHER" id="PTHR33789:SF15">
    <property type="entry name" value="LACHRYMATORY-FACTOR SYNTHASE"/>
    <property type="match status" value="1"/>
</dbReference>
<dbReference type="AlphaFoldDB" id="A0A2P5D3K1"/>
<dbReference type="InterPro" id="IPR023393">
    <property type="entry name" value="START-like_dom_sf"/>
</dbReference>
<dbReference type="SUPFAM" id="SSF55961">
    <property type="entry name" value="Bet v1-like"/>
    <property type="match status" value="1"/>
</dbReference>
<reference evidence="2" key="1">
    <citation type="submission" date="2016-06" db="EMBL/GenBank/DDBJ databases">
        <title>Parallel loss of symbiosis genes in relatives of nitrogen-fixing non-legume Parasponia.</title>
        <authorList>
            <person name="Van Velzen R."/>
            <person name="Holmer R."/>
            <person name="Bu F."/>
            <person name="Rutten L."/>
            <person name="Van Zeijl A."/>
            <person name="Liu W."/>
            <person name="Santuari L."/>
            <person name="Cao Q."/>
            <person name="Sharma T."/>
            <person name="Shen D."/>
            <person name="Roswanjaya Y."/>
            <person name="Wardhani T."/>
            <person name="Kalhor M.S."/>
            <person name="Jansen J."/>
            <person name="Van den Hoogen J."/>
            <person name="Gungor B."/>
            <person name="Hartog M."/>
            <person name="Hontelez J."/>
            <person name="Verver J."/>
            <person name="Yang W.-C."/>
            <person name="Schijlen E."/>
            <person name="Repin R."/>
            <person name="Schilthuizen M."/>
            <person name="Schranz E."/>
            <person name="Heidstra R."/>
            <person name="Miyata K."/>
            <person name="Fedorova E."/>
            <person name="Kohlen W."/>
            <person name="Bisseling T."/>
            <person name="Smit S."/>
            <person name="Geurts R."/>
        </authorList>
    </citation>
    <scope>NUCLEOTIDE SEQUENCE [LARGE SCALE GENOMIC DNA]</scope>
    <source>
        <strain evidence="2">cv. WU1-14</strain>
    </source>
</reference>
<keyword evidence="2" id="KW-1185">Reference proteome</keyword>
<gene>
    <name evidence="1" type="ORF">PanWU01x14_100130</name>
</gene>
<protein>
    <submittedName>
        <fullName evidence="1">Polyketide cyclase/dehydrase</fullName>
    </submittedName>
</protein>
<sequence>MEKDNHPKAKWEAKVSAKLDKATVDQIWPLFTDFFNFHRWFPTNIEVCYGVHGANGEPGCIRYWSGSLTSSGNGEADEKPWGKDRLLAVDHAEHILTYELLENNIGHKSYVSTVKIFPADKAHDRDHQHGCVIEWSFSVDPIEGSTLDGMVAEYNEWIRQIAEKMEASLEHSE</sequence>
<dbReference type="InterPro" id="IPR019587">
    <property type="entry name" value="Polyketide_cyclase/dehydratase"/>
</dbReference>
<name>A0A2P5D3K1_PARAD</name>
<dbReference type="CDD" id="cd07821">
    <property type="entry name" value="PYR_PYL_RCAR_like"/>
    <property type="match status" value="1"/>
</dbReference>
<dbReference type="OrthoDB" id="1928994at2759"/>
<dbReference type="STRING" id="3476.A0A2P5D3K1"/>
<dbReference type="Proteomes" id="UP000237105">
    <property type="component" value="Unassembled WGS sequence"/>
</dbReference>
<accession>A0A2P5D3K1</accession>
<comment type="caution">
    <text evidence="1">The sequence shown here is derived from an EMBL/GenBank/DDBJ whole genome shotgun (WGS) entry which is preliminary data.</text>
</comment>
<proteinExistence type="predicted"/>